<keyword evidence="2" id="KW-1185">Reference proteome</keyword>
<gene>
    <name evidence="1" type="ORF">ABUE30_17485</name>
</gene>
<proteinExistence type="predicted"/>
<comment type="caution">
    <text evidence="1">The sequence shown here is derived from an EMBL/GenBank/DDBJ whole genome shotgun (WGS) entry which is preliminary data.</text>
</comment>
<sequence length="65" mass="6958">MLGQGSLVALVAMLIQSVTPRLMQARIMALFWGAGLAPIALGQQQTYSTVQGRSDVRFPSLRLAA</sequence>
<dbReference type="Proteomes" id="UP001629953">
    <property type="component" value="Unassembled WGS sequence"/>
</dbReference>
<accession>A0ABW9GDD7</accession>
<name>A0ABW9GDD7_9GAMM</name>
<dbReference type="RefSeq" id="WP_408625123.1">
    <property type="nucleotide sequence ID" value="NZ_JBEQCT010000011.1"/>
</dbReference>
<protein>
    <submittedName>
        <fullName evidence="1">Uncharacterized protein</fullName>
    </submittedName>
</protein>
<dbReference type="EMBL" id="JBEQCT010000011">
    <property type="protein sequence ID" value="MFM2486828.1"/>
    <property type="molecule type" value="Genomic_DNA"/>
</dbReference>
<evidence type="ECO:0000313" key="2">
    <source>
        <dbReference type="Proteomes" id="UP001629953"/>
    </source>
</evidence>
<evidence type="ECO:0000313" key="1">
    <source>
        <dbReference type="EMBL" id="MFM2486828.1"/>
    </source>
</evidence>
<reference evidence="1 2" key="1">
    <citation type="journal article" date="2013" name="Int. J. Syst. Evol. Microbiol.">
        <title>Celerinatantimonas yamalensis sp. nov., a cold-adapted diazotrophic bacterium from a cold permafrost brine.</title>
        <authorList>
            <person name="Shcherbakova V."/>
            <person name="Chuvilskaya N."/>
            <person name="Rivkina E."/>
            <person name="Demidov N."/>
            <person name="Uchaeva V."/>
            <person name="Suetin S."/>
            <person name="Suzina N."/>
            <person name="Gilichinsky D."/>
        </authorList>
    </citation>
    <scope>NUCLEOTIDE SEQUENCE [LARGE SCALE GENOMIC DNA]</scope>
    <source>
        <strain evidence="1 2">C7</strain>
    </source>
</reference>
<organism evidence="1 2">
    <name type="scientific">Celerinatantimonas yamalensis</name>
    <dbReference type="NCBI Taxonomy" id="559956"/>
    <lineage>
        <taxon>Bacteria</taxon>
        <taxon>Pseudomonadati</taxon>
        <taxon>Pseudomonadota</taxon>
        <taxon>Gammaproteobacteria</taxon>
        <taxon>Celerinatantimonadaceae</taxon>
        <taxon>Celerinatantimonas</taxon>
    </lineage>
</organism>